<dbReference type="PANTHER" id="PTHR10133:SF27">
    <property type="entry name" value="DNA POLYMERASE NU"/>
    <property type="match status" value="1"/>
</dbReference>
<dbReference type="GO" id="GO:0006302">
    <property type="term" value="P:double-strand break repair"/>
    <property type="evidence" value="ECO:0007669"/>
    <property type="project" value="TreeGrafter"/>
</dbReference>
<dbReference type="Gene3D" id="1.20.1060.10">
    <property type="entry name" value="Taq DNA Polymerase, Chain T, domain 4"/>
    <property type="match status" value="1"/>
</dbReference>
<reference evidence="3" key="1">
    <citation type="submission" date="2020-03" db="EMBL/GenBank/DDBJ databases">
        <title>The deep terrestrial virosphere.</title>
        <authorList>
            <person name="Holmfeldt K."/>
            <person name="Nilsson E."/>
            <person name="Simone D."/>
            <person name="Lopez-Fernandez M."/>
            <person name="Wu X."/>
            <person name="de Brujin I."/>
            <person name="Lundin D."/>
            <person name="Andersson A."/>
            <person name="Bertilsson S."/>
            <person name="Dopson M."/>
        </authorList>
    </citation>
    <scope>NUCLEOTIDE SEQUENCE</scope>
    <source>
        <strain evidence="3">MM415B01446</strain>
    </source>
</reference>
<evidence type="ECO:0000256" key="1">
    <source>
        <dbReference type="ARBA" id="ARBA00022705"/>
    </source>
</evidence>
<dbReference type="Gene3D" id="1.10.150.20">
    <property type="entry name" value="5' to 3' exonuclease, C-terminal subdomain"/>
    <property type="match status" value="1"/>
</dbReference>
<evidence type="ECO:0000259" key="2">
    <source>
        <dbReference type="SMART" id="SM00482"/>
    </source>
</evidence>
<feature type="domain" description="DNA-directed DNA polymerase family A palm" evidence="2">
    <location>
        <begin position="176"/>
        <end position="400"/>
    </location>
</feature>
<name>A0A6M3IM26_9ZZZZ</name>
<dbReference type="GO" id="GO:0006261">
    <property type="term" value="P:DNA-templated DNA replication"/>
    <property type="evidence" value="ECO:0007669"/>
    <property type="project" value="InterPro"/>
</dbReference>
<dbReference type="PANTHER" id="PTHR10133">
    <property type="entry name" value="DNA POLYMERASE I"/>
    <property type="match status" value="1"/>
</dbReference>
<dbReference type="Pfam" id="PF00476">
    <property type="entry name" value="DNA_pol_A"/>
    <property type="match status" value="2"/>
</dbReference>
<dbReference type="EMBL" id="MT141325">
    <property type="protein sequence ID" value="QJA58473.1"/>
    <property type="molecule type" value="Genomic_DNA"/>
</dbReference>
<dbReference type="InterPro" id="IPR002298">
    <property type="entry name" value="DNA_polymerase_A"/>
</dbReference>
<dbReference type="GO" id="GO:0003677">
    <property type="term" value="F:DNA binding"/>
    <property type="evidence" value="ECO:0007669"/>
    <property type="project" value="InterPro"/>
</dbReference>
<keyword evidence="1" id="KW-0235">DNA replication</keyword>
<evidence type="ECO:0000313" key="3">
    <source>
        <dbReference type="EMBL" id="QJA58473.1"/>
    </source>
</evidence>
<dbReference type="InterPro" id="IPR001098">
    <property type="entry name" value="DNA-dir_DNA_pol_A_palm_dom"/>
</dbReference>
<proteinExistence type="predicted"/>
<dbReference type="Gene3D" id="3.30.70.370">
    <property type="match status" value="1"/>
</dbReference>
<dbReference type="SUPFAM" id="SSF56672">
    <property type="entry name" value="DNA/RNA polymerases"/>
    <property type="match status" value="1"/>
</dbReference>
<organism evidence="3">
    <name type="scientific">viral metagenome</name>
    <dbReference type="NCBI Taxonomy" id="1070528"/>
    <lineage>
        <taxon>unclassified sequences</taxon>
        <taxon>metagenomes</taxon>
        <taxon>organismal metagenomes</taxon>
    </lineage>
</organism>
<sequence length="450" mass="51806">MTPFSGEAYELFHEGALALADIEATGIRVDVPYLNGQMEKLEAQILDINRRLWRAPEARQWKEKFGSKTNLESNKQLASILYGEMGYKASHSTRKGSASTNDDALAEIGTSFTDTILSKRKLSKVRDTYVAGLLKNQVNGLLHPSFNLHSVLSFRSSSDHPNFQNMPMHDREAMGIVRRAIVPHSPEDSIGEIDYKSAEVRIAACYHKDPAMIAYIEDPSKDLHLDMACECFFLKKGQVTKEIRYTVKGNFVFAAFYGSYFELMAPALWKNAALLGLSDRTPLRTWLREKGIKNLSDFTDHIETVENHFWNKRFPRYAKWKKDWHQQYLKRGWIEMLSGFRCLGPMSRNACINYPIQGASFHCLLWSLVQLQKWLVANEMKTRIIGQIHDSIVLNFAADELHTVLRKARKVMREDIRKHWEWIVVPMDIEAEVAPIGRPWNEKEVMEIIP</sequence>
<dbReference type="PRINTS" id="PR00868">
    <property type="entry name" value="DNAPOLI"/>
</dbReference>
<dbReference type="SMART" id="SM00482">
    <property type="entry name" value="POLAc"/>
    <property type="match status" value="1"/>
</dbReference>
<dbReference type="AlphaFoldDB" id="A0A6M3IM26"/>
<dbReference type="InterPro" id="IPR043502">
    <property type="entry name" value="DNA/RNA_pol_sf"/>
</dbReference>
<dbReference type="GO" id="GO:0003887">
    <property type="term" value="F:DNA-directed DNA polymerase activity"/>
    <property type="evidence" value="ECO:0007669"/>
    <property type="project" value="InterPro"/>
</dbReference>
<protein>
    <submittedName>
        <fullName evidence="3">Putative DNA polymerase</fullName>
    </submittedName>
</protein>
<accession>A0A6M3IM26</accession>
<gene>
    <name evidence="3" type="ORF">MM415B01446_0014</name>
</gene>